<dbReference type="AlphaFoldDB" id="A0A7W8MQY0"/>
<keyword evidence="1" id="KW-0732">Signal</keyword>
<keyword evidence="4" id="KW-1185">Reference proteome</keyword>
<name>A0A7W8MQY0_9BACT</name>
<dbReference type="InterPro" id="IPR013424">
    <property type="entry name" value="Ice-binding_C"/>
</dbReference>
<evidence type="ECO:0000313" key="3">
    <source>
        <dbReference type="EMBL" id="MBB5316692.1"/>
    </source>
</evidence>
<evidence type="ECO:0000313" key="4">
    <source>
        <dbReference type="Proteomes" id="UP000568106"/>
    </source>
</evidence>
<evidence type="ECO:0000259" key="2">
    <source>
        <dbReference type="Pfam" id="PF07589"/>
    </source>
</evidence>
<dbReference type="Pfam" id="PF07589">
    <property type="entry name" value="PEP-CTERM"/>
    <property type="match status" value="1"/>
</dbReference>
<dbReference type="EMBL" id="JACHDY010000002">
    <property type="protein sequence ID" value="MBB5316692.1"/>
    <property type="molecule type" value="Genomic_DNA"/>
</dbReference>
<proteinExistence type="predicted"/>
<dbReference type="Proteomes" id="UP000568106">
    <property type="component" value="Unassembled WGS sequence"/>
</dbReference>
<sequence length="177" mass="18718">MRKIVFPLVLLASAFVQPLTAHADAIDDFVLTGVGNSNLITFSLPASPPGNTATCPPVSPSCVPPYLLSFIASAPVTTNGVTTDEDLTFLTGRAGGGFYIDLQRYFGPTLYVLNGEDPTFVPGTYDLFSFGAGPPLTYSLTITPETTAPTPEPSTLALFGTGLVGLIEFARTRKRRV</sequence>
<comment type="caution">
    <text evidence="3">The sequence shown here is derived from an EMBL/GenBank/DDBJ whole genome shotgun (WGS) entry which is preliminary data.</text>
</comment>
<feature type="domain" description="Ice-binding protein C-terminal" evidence="2">
    <location>
        <begin position="149"/>
        <end position="174"/>
    </location>
</feature>
<feature type="signal peptide" evidence="1">
    <location>
        <begin position="1"/>
        <end position="23"/>
    </location>
</feature>
<protein>
    <recommendedName>
        <fullName evidence="2">Ice-binding protein C-terminal domain-containing protein</fullName>
    </recommendedName>
</protein>
<feature type="chain" id="PRO_5030794932" description="Ice-binding protein C-terminal domain-containing protein" evidence="1">
    <location>
        <begin position="24"/>
        <end position="177"/>
    </location>
</feature>
<dbReference type="NCBIfam" id="TIGR02595">
    <property type="entry name" value="PEP_CTERM"/>
    <property type="match status" value="1"/>
</dbReference>
<evidence type="ECO:0000256" key="1">
    <source>
        <dbReference type="SAM" id="SignalP"/>
    </source>
</evidence>
<organism evidence="3 4">
    <name type="scientific">Tunturiibacter empetritectus</name>
    <dbReference type="NCBI Taxonomy" id="3069691"/>
    <lineage>
        <taxon>Bacteria</taxon>
        <taxon>Pseudomonadati</taxon>
        <taxon>Acidobacteriota</taxon>
        <taxon>Terriglobia</taxon>
        <taxon>Terriglobales</taxon>
        <taxon>Acidobacteriaceae</taxon>
        <taxon>Tunturiibacter</taxon>
    </lineage>
</organism>
<gene>
    <name evidence="3" type="ORF">HDF09_001361</name>
</gene>
<reference evidence="3" key="1">
    <citation type="submission" date="2020-08" db="EMBL/GenBank/DDBJ databases">
        <title>Genomic Encyclopedia of Type Strains, Phase IV (KMG-V): Genome sequencing to study the core and pangenomes of soil and plant-associated prokaryotes.</title>
        <authorList>
            <person name="Whitman W."/>
        </authorList>
    </citation>
    <scope>NUCLEOTIDE SEQUENCE [LARGE SCALE GENOMIC DNA]</scope>
    <source>
        <strain evidence="3">M8UP27</strain>
    </source>
</reference>
<accession>A0A7W8MQY0</accession>